<dbReference type="Gene3D" id="3.30.420.40">
    <property type="match status" value="1"/>
</dbReference>
<dbReference type="EMBL" id="HBEG01038632">
    <property type="protein sequence ID" value="CAD8377940.1"/>
    <property type="molecule type" value="Transcribed_RNA"/>
</dbReference>
<dbReference type="Gene3D" id="3.90.870.20">
    <property type="entry name" value="Carbamoyltransferase, C-terminal domain"/>
    <property type="match status" value="1"/>
</dbReference>
<dbReference type="InterPro" id="IPR038152">
    <property type="entry name" value="Carbam_trans_C_sf"/>
</dbReference>
<organism evidence="4">
    <name type="scientific">Pyrodinium bahamense</name>
    <dbReference type="NCBI Taxonomy" id="73915"/>
    <lineage>
        <taxon>Eukaryota</taxon>
        <taxon>Sar</taxon>
        <taxon>Alveolata</taxon>
        <taxon>Dinophyceae</taxon>
        <taxon>Gonyaulacales</taxon>
        <taxon>Pyrocystaceae</taxon>
        <taxon>Pyrodinium</taxon>
    </lineage>
</organism>
<evidence type="ECO:0000313" key="4">
    <source>
        <dbReference type="EMBL" id="CAD8377940.1"/>
    </source>
</evidence>
<dbReference type="PANTHER" id="PTHR34847">
    <property type="entry name" value="NODULATION PROTEIN U"/>
    <property type="match status" value="1"/>
</dbReference>
<evidence type="ECO:0000256" key="1">
    <source>
        <dbReference type="ARBA" id="ARBA00006129"/>
    </source>
</evidence>
<dbReference type="GO" id="GO:0003824">
    <property type="term" value="F:catalytic activity"/>
    <property type="evidence" value="ECO:0007669"/>
    <property type="project" value="InterPro"/>
</dbReference>
<feature type="domain" description="Carbamoyltransferase C-terminal" evidence="3">
    <location>
        <begin position="227"/>
        <end position="391"/>
    </location>
</feature>
<dbReference type="InterPro" id="IPR003696">
    <property type="entry name" value="Carbtransf_dom"/>
</dbReference>
<accession>A0A7S0AYJ0</accession>
<protein>
    <recommendedName>
        <fullName evidence="5">Carbamoyltransferase C-terminal domain-containing protein</fullName>
    </recommendedName>
</protein>
<name>A0A7S0AYJ0_9DINO</name>
<gene>
    <name evidence="4" type="ORF">PBAH0796_LOCUS23555</name>
</gene>
<sequence>MAVLAPGGRVLANHEYVDRLEHSYRPLLEEFFGEAIPEEKFWNPDKILCVDDVQISEFTRQRCDKAAAMQLVFEDWVAHVLRYLIEKTGSNHLVWSGGCALNCRASLTLLEHFNQDFYRRLDQGTGREERTLHIWVPPTPNDAGGPAGAAFALAFQAWPQPEVVGSSGGAGLGVPSLPPAWPLPHAFLCGQGPSLAEVDQALKGHSDVKSMRLELGEDDLADFMAYVISHDGVMGIFQGAAEIGPRALGHRTILANPVNPQTLEVLNSRVKLRERVRPIAPMVTLEAAQAMWHLEPGASDSSYDAYRYMVQCVRAKPLAQEKVPAVVHVDGTSRIQLVRESDGLVHKYLKRMGVRCGVEVSVNTSLNVGSPIVQTPEQAIGSLLKSAGMHAILLVADNGIPTLVYGTADDGKLKDGGRQLLQWLDEWRGQSRGG</sequence>
<dbReference type="Pfam" id="PF02543">
    <property type="entry name" value="Carbam_trans_N"/>
    <property type="match status" value="1"/>
</dbReference>
<dbReference type="PANTHER" id="PTHR34847:SF1">
    <property type="entry name" value="NODULATION PROTEIN U"/>
    <property type="match status" value="1"/>
</dbReference>
<proteinExistence type="inferred from homology"/>
<evidence type="ECO:0000259" key="3">
    <source>
        <dbReference type="Pfam" id="PF16861"/>
    </source>
</evidence>
<dbReference type="InterPro" id="IPR051338">
    <property type="entry name" value="NodU/CmcH_Carbamoyltrnsfr"/>
</dbReference>
<dbReference type="Pfam" id="PF16861">
    <property type="entry name" value="Carbam_trans_C"/>
    <property type="match status" value="1"/>
</dbReference>
<feature type="domain" description="Carbamoyltransferase" evidence="2">
    <location>
        <begin position="61"/>
        <end position="150"/>
    </location>
</feature>
<evidence type="ECO:0008006" key="5">
    <source>
        <dbReference type="Google" id="ProtNLM"/>
    </source>
</evidence>
<dbReference type="AlphaFoldDB" id="A0A7S0AYJ0"/>
<reference evidence="4" key="1">
    <citation type="submission" date="2021-01" db="EMBL/GenBank/DDBJ databases">
        <authorList>
            <person name="Corre E."/>
            <person name="Pelletier E."/>
            <person name="Niang G."/>
            <person name="Scheremetjew M."/>
            <person name="Finn R."/>
            <person name="Kale V."/>
            <person name="Holt S."/>
            <person name="Cochrane G."/>
            <person name="Meng A."/>
            <person name="Brown T."/>
            <person name="Cohen L."/>
        </authorList>
    </citation>
    <scope>NUCLEOTIDE SEQUENCE</scope>
    <source>
        <strain evidence="4">Pbaha01</strain>
    </source>
</reference>
<dbReference type="InterPro" id="IPR031730">
    <property type="entry name" value="Carbam_trans_C"/>
</dbReference>
<comment type="similarity">
    <text evidence="1">Belongs to the NodU/CmcH family.</text>
</comment>
<evidence type="ECO:0000259" key="2">
    <source>
        <dbReference type="Pfam" id="PF02543"/>
    </source>
</evidence>